<proteinExistence type="predicted"/>
<dbReference type="Proteomes" id="UP000572635">
    <property type="component" value="Unassembled WGS sequence"/>
</dbReference>
<evidence type="ECO:0008006" key="3">
    <source>
        <dbReference type="Google" id="ProtNLM"/>
    </source>
</evidence>
<accession>A0A7W8VCK9</accession>
<organism evidence="1 2">
    <name type="scientific">Nocardiopsis composta</name>
    <dbReference type="NCBI Taxonomy" id="157465"/>
    <lineage>
        <taxon>Bacteria</taxon>
        <taxon>Bacillati</taxon>
        <taxon>Actinomycetota</taxon>
        <taxon>Actinomycetes</taxon>
        <taxon>Streptosporangiales</taxon>
        <taxon>Nocardiopsidaceae</taxon>
        <taxon>Nocardiopsis</taxon>
    </lineage>
</organism>
<keyword evidence="2" id="KW-1185">Reference proteome</keyword>
<sequence length="75" mass="8398">MEQDRVAQLAESVNDESPINALIATVALREEVERLLSLHVRRARAQGATWSEIAMVLGISKQAVHKKYGGSRRER</sequence>
<protein>
    <recommendedName>
        <fullName evidence="3">RNA polymerase subunit sigma-70</fullName>
    </recommendedName>
</protein>
<evidence type="ECO:0000313" key="1">
    <source>
        <dbReference type="EMBL" id="MBB5431531.1"/>
    </source>
</evidence>
<reference evidence="1 2" key="1">
    <citation type="submission" date="2020-08" db="EMBL/GenBank/DDBJ databases">
        <title>Sequencing the genomes of 1000 actinobacteria strains.</title>
        <authorList>
            <person name="Klenk H.-P."/>
        </authorList>
    </citation>
    <scope>NUCLEOTIDE SEQUENCE [LARGE SCALE GENOMIC DNA]</scope>
    <source>
        <strain evidence="1 2">DSM 44551</strain>
    </source>
</reference>
<dbReference type="AlphaFoldDB" id="A0A7W8VCK9"/>
<name>A0A7W8VCK9_9ACTN</name>
<evidence type="ECO:0000313" key="2">
    <source>
        <dbReference type="Proteomes" id="UP000572635"/>
    </source>
</evidence>
<comment type="caution">
    <text evidence="1">The sequence shown here is derived from an EMBL/GenBank/DDBJ whole genome shotgun (WGS) entry which is preliminary data.</text>
</comment>
<dbReference type="RefSeq" id="WP_184391232.1">
    <property type="nucleotide sequence ID" value="NZ_BAAAJD010000086.1"/>
</dbReference>
<gene>
    <name evidence="1" type="ORF">HDA36_001615</name>
</gene>
<dbReference type="EMBL" id="JACHDB010000001">
    <property type="protein sequence ID" value="MBB5431531.1"/>
    <property type="molecule type" value="Genomic_DNA"/>
</dbReference>